<keyword evidence="7" id="KW-0472">Membrane</keyword>
<keyword evidence="8" id="KW-0969">Cilium</keyword>
<keyword evidence="2" id="KW-1003">Cell membrane</keyword>
<name>T0YUK5_9ZZZZ</name>
<evidence type="ECO:0000256" key="4">
    <source>
        <dbReference type="ARBA" id="ARBA00022692"/>
    </source>
</evidence>
<keyword evidence="8" id="KW-0282">Flagellum</keyword>
<dbReference type="Pfam" id="PF03748">
    <property type="entry name" value="FliL"/>
    <property type="match status" value="1"/>
</dbReference>
<evidence type="ECO:0000256" key="5">
    <source>
        <dbReference type="ARBA" id="ARBA00022779"/>
    </source>
</evidence>
<comment type="subcellular location">
    <subcellularLocation>
        <location evidence="1">Cell membrane</location>
        <topology evidence="1">Single-pass membrane protein</topology>
    </subcellularLocation>
</comment>
<reference evidence="8" key="1">
    <citation type="submission" date="2013-08" db="EMBL/GenBank/DDBJ databases">
        <authorList>
            <person name="Mendez C."/>
            <person name="Richter M."/>
            <person name="Ferrer M."/>
            <person name="Sanchez J."/>
        </authorList>
    </citation>
    <scope>NUCLEOTIDE SEQUENCE</scope>
</reference>
<dbReference type="InterPro" id="IPR005503">
    <property type="entry name" value="FliL"/>
</dbReference>
<accession>T0YUK5</accession>
<evidence type="ECO:0000256" key="6">
    <source>
        <dbReference type="ARBA" id="ARBA00022989"/>
    </source>
</evidence>
<evidence type="ECO:0000256" key="2">
    <source>
        <dbReference type="ARBA" id="ARBA00022475"/>
    </source>
</evidence>
<dbReference type="GO" id="GO:0006935">
    <property type="term" value="P:chemotaxis"/>
    <property type="evidence" value="ECO:0007669"/>
    <property type="project" value="UniProtKB-KW"/>
</dbReference>
<keyword evidence="3" id="KW-0145">Chemotaxis</keyword>
<keyword evidence="5" id="KW-0283">Flagellar rotation</keyword>
<sequence length="146" mass="15385">MPLWLIITIAAVALGAGAGGFLLLHGRAAGGAHGAAKAPSGPPHYLALKPFVVNFQSGQAVRYLQVSLQVMSRDPATITLLKQNDPVVRNDLLLLLSNQRYATLNTEAGKQRLRAAVLADVRKVVGAAGGHPSHVDAIYFTSLRDA</sequence>
<dbReference type="GO" id="GO:0005886">
    <property type="term" value="C:plasma membrane"/>
    <property type="evidence" value="ECO:0007669"/>
    <property type="project" value="UniProtKB-SubCell"/>
</dbReference>
<dbReference type="PANTHER" id="PTHR35091">
    <property type="entry name" value="FLAGELLAR PROTEIN FLIL"/>
    <property type="match status" value="1"/>
</dbReference>
<evidence type="ECO:0000256" key="3">
    <source>
        <dbReference type="ARBA" id="ARBA00022500"/>
    </source>
</evidence>
<reference evidence="8" key="2">
    <citation type="journal article" date="2014" name="ISME J.">
        <title>Microbial stratification in low pH oxic and suboxic macroscopic growths along an acid mine drainage.</title>
        <authorList>
            <person name="Mendez-Garcia C."/>
            <person name="Mesa V."/>
            <person name="Sprenger R.R."/>
            <person name="Richter M."/>
            <person name="Diez M.S."/>
            <person name="Solano J."/>
            <person name="Bargiela R."/>
            <person name="Golyshina O.V."/>
            <person name="Manteca A."/>
            <person name="Ramos J.L."/>
            <person name="Gallego J.R."/>
            <person name="Llorente I."/>
            <person name="Martins Dos Santos V.A."/>
            <person name="Jensen O.N."/>
            <person name="Pelaez A.I."/>
            <person name="Sanchez J."/>
            <person name="Ferrer M."/>
        </authorList>
    </citation>
    <scope>NUCLEOTIDE SEQUENCE</scope>
</reference>
<gene>
    <name evidence="8" type="ORF">B1A_16920</name>
</gene>
<dbReference type="GO" id="GO:0071978">
    <property type="term" value="P:bacterial-type flagellum-dependent swarming motility"/>
    <property type="evidence" value="ECO:0007669"/>
    <property type="project" value="TreeGrafter"/>
</dbReference>
<feature type="non-terminal residue" evidence="8">
    <location>
        <position position="146"/>
    </location>
</feature>
<dbReference type="AlphaFoldDB" id="T0YUK5"/>
<dbReference type="EMBL" id="AUZX01012439">
    <property type="protein sequence ID" value="EQD39301.1"/>
    <property type="molecule type" value="Genomic_DNA"/>
</dbReference>
<dbReference type="PANTHER" id="PTHR35091:SF2">
    <property type="entry name" value="FLAGELLAR PROTEIN FLIL"/>
    <property type="match status" value="1"/>
</dbReference>
<keyword evidence="4" id="KW-0812">Transmembrane</keyword>
<comment type="caution">
    <text evidence="8">The sequence shown here is derived from an EMBL/GenBank/DDBJ whole genome shotgun (WGS) entry which is preliminary data.</text>
</comment>
<keyword evidence="8" id="KW-0966">Cell projection</keyword>
<organism evidence="8">
    <name type="scientific">mine drainage metagenome</name>
    <dbReference type="NCBI Taxonomy" id="410659"/>
    <lineage>
        <taxon>unclassified sequences</taxon>
        <taxon>metagenomes</taxon>
        <taxon>ecological metagenomes</taxon>
    </lineage>
</organism>
<protein>
    <submittedName>
        <fullName evidence="8">Flagellar basal body-associated protein FliL</fullName>
    </submittedName>
</protein>
<evidence type="ECO:0000313" key="8">
    <source>
        <dbReference type="EMBL" id="EQD39301.1"/>
    </source>
</evidence>
<dbReference type="GO" id="GO:0009425">
    <property type="term" value="C:bacterial-type flagellum basal body"/>
    <property type="evidence" value="ECO:0007669"/>
    <property type="project" value="InterPro"/>
</dbReference>
<evidence type="ECO:0000256" key="1">
    <source>
        <dbReference type="ARBA" id="ARBA00004162"/>
    </source>
</evidence>
<proteinExistence type="predicted"/>
<keyword evidence="6" id="KW-1133">Transmembrane helix</keyword>
<evidence type="ECO:0000256" key="7">
    <source>
        <dbReference type="ARBA" id="ARBA00023136"/>
    </source>
</evidence>